<evidence type="ECO:0000256" key="5">
    <source>
        <dbReference type="ARBA" id="ARBA00022777"/>
    </source>
</evidence>
<dbReference type="SUPFAM" id="SSF55604">
    <property type="entry name" value="Glucose permease domain IIB"/>
    <property type="match status" value="1"/>
</dbReference>
<dbReference type="Gene3D" id="3.30.1360.60">
    <property type="entry name" value="Glucose permease domain IIB"/>
    <property type="match status" value="1"/>
</dbReference>
<keyword evidence="5" id="KW-0418">Kinase</keyword>
<dbReference type="Pfam" id="PF00367">
    <property type="entry name" value="PTS_EIIB"/>
    <property type="match status" value="1"/>
</dbReference>
<dbReference type="InterPro" id="IPR001996">
    <property type="entry name" value="PTS_IIB_1"/>
</dbReference>
<evidence type="ECO:0000259" key="8">
    <source>
        <dbReference type="PROSITE" id="PS51098"/>
    </source>
</evidence>
<reference evidence="9 10" key="1">
    <citation type="submission" date="2019-05" db="EMBL/GenBank/DDBJ databases">
        <title>Georgenia *** sp. nov., and Georgenia *** sp. nov., isolated from the intestinal contents of plateau pika (Ochotona curzoniae) in the Qinghai-Tibet plateau of China.</title>
        <authorList>
            <person name="Tian Z."/>
        </authorList>
    </citation>
    <scope>NUCLEOTIDE SEQUENCE [LARGE SCALE GENOMIC DNA]</scope>
    <source>
        <strain evidence="9 10">Z294</strain>
    </source>
</reference>
<evidence type="ECO:0000256" key="6">
    <source>
        <dbReference type="PROSITE-ProRule" id="PRU00421"/>
    </source>
</evidence>
<protein>
    <submittedName>
        <fullName evidence="9">PTS sugar transporter</fullName>
    </submittedName>
</protein>
<accession>A0ABX5VKC8</accession>
<dbReference type="CDD" id="cd00212">
    <property type="entry name" value="PTS_IIB_glc"/>
    <property type="match status" value="1"/>
</dbReference>
<dbReference type="InterPro" id="IPR050429">
    <property type="entry name" value="PTS_Glucose_EIICBA"/>
</dbReference>
<sequence length="118" mass="12582">MGPGQRARSHPGALPASSRRGGRYPERTEPEGGTGVKDIHAILAGLGGIDNIRELESCITRLRVEVEDPQQVDPDALRAAGAHGSLQRGRIVQVVVGPELDALLGDLSEEAWRRSDDA</sequence>
<evidence type="ECO:0000313" key="9">
    <source>
        <dbReference type="EMBL" id="QDB78618.1"/>
    </source>
</evidence>
<feature type="domain" description="PTS EIIB type-1" evidence="8">
    <location>
        <begin position="36"/>
        <end position="117"/>
    </location>
</feature>
<feature type="region of interest" description="Disordered" evidence="7">
    <location>
        <begin position="1"/>
        <end position="36"/>
    </location>
</feature>
<evidence type="ECO:0000256" key="1">
    <source>
        <dbReference type="ARBA" id="ARBA00022448"/>
    </source>
</evidence>
<evidence type="ECO:0000256" key="3">
    <source>
        <dbReference type="ARBA" id="ARBA00022679"/>
    </source>
</evidence>
<dbReference type="PANTHER" id="PTHR30009">
    <property type="entry name" value="CYTOCHROME C-TYPE SYNTHESIS PROTEIN AND PTS TRANSMEMBRANE COMPONENT"/>
    <property type="match status" value="1"/>
</dbReference>
<dbReference type="InterPro" id="IPR018113">
    <property type="entry name" value="PTrfase_EIIB_Cys"/>
</dbReference>
<dbReference type="PROSITE" id="PS51098">
    <property type="entry name" value="PTS_EIIB_TYPE_1"/>
    <property type="match status" value="1"/>
</dbReference>
<keyword evidence="10" id="KW-1185">Reference proteome</keyword>
<keyword evidence="3" id="KW-0808">Transferase</keyword>
<dbReference type="InterPro" id="IPR036878">
    <property type="entry name" value="Glu_permease_IIB"/>
</dbReference>
<keyword evidence="2 9" id="KW-0762">Sugar transport</keyword>
<evidence type="ECO:0000313" key="10">
    <source>
        <dbReference type="Proteomes" id="UP000313948"/>
    </source>
</evidence>
<proteinExistence type="predicted"/>
<dbReference type="Proteomes" id="UP000313948">
    <property type="component" value="Chromosome"/>
</dbReference>
<evidence type="ECO:0000256" key="2">
    <source>
        <dbReference type="ARBA" id="ARBA00022597"/>
    </source>
</evidence>
<dbReference type="PANTHER" id="PTHR30009:SF4">
    <property type="entry name" value="PTS SYSTEM N-ACETYLGLUCOSAMINE-SPECIFIC EIICBA COMPONENT"/>
    <property type="match status" value="1"/>
</dbReference>
<organism evidence="9 10">
    <name type="scientific">Georgenia wutianyii</name>
    <dbReference type="NCBI Taxonomy" id="2585135"/>
    <lineage>
        <taxon>Bacteria</taxon>
        <taxon>Bacillati</taxon>
        <taxon>Actinomycetota</taxon>
        <taxon>Actinomycetes</taxon>
        <taxon>Micrococcales</taxon>
        <taxon>Bogoriellaceae</taxon>
        <taxon>Georgenia</taxon>
    </lineage>
</organism>
<dbReference type="NCBIfam" id="TIGR00826">
    <property type="entry name" value="EIIB_glc"/>
    <property type="match status" value="1"/>
</dbReference>
<dbReference type="PROSITE" id="PS01035">
    <property type="entry name" value="PTS_EIIB_TYPE_1_CYS"/>
    <property type="match status" value="1"/>
</dbReference>
<keyword evidence="1" id="KW-0813">Transport</keyword>
<name>A0ABX5VKC8_9MICO</name>
<gene>
    <name evidence="9" type="ORF">FE251_03910</name>
</gene>
<evidence type="ECO:0000256" key="7">
    <source>
        <dbReference type="SAM" id="MobiDB-lite"/>
    </source>
</evidence>
<keyword evidence="4" id="KW-0598">Phosphotransferase system</keyword>
<feature type="active site" description="Phosphocysteine intermediate; for EIIB activity" evidence="6">
    <location>
        <position position="58"/>
    </location>
</feature>
<evidence type="ECO:0000256" key="4">
    <source>
        <dbReference type="ARBA" id="ARBA00022683"/>
    </source>
</evidence>
<dbReference type="EMBL" id="CP040899">
    <property type="protein sequence ID" value="QDB78618.1"/>
    <property type="molecule type" value="Genomic_DNA"/>
</dbReference>